<dbReference type="InterPro" id="IPR010982">
    <property type="entry name" value="Lambda_DNA-bd_dom_sf"/>
</dbReference>
<dbReference type="Pfam" id="PF01381">
    <property type="entry name" value="HTH_3"/>
    <property type="match status" value="1"/>
</dbReference>
<organism evidence="2 3">
    <name type="scientific">Eiseniibacteriota bacterium</name>
    <dbReference type="NCBI Taxonomy" id="2212470"/>
    <lineage>
        <taxon>Bacteria</taxon>
        <taxon>Candidatus Eiseniibacteriota</taxon>
    </lineage>
</organism>
<gene>
    <name evidence="2" type="ORF">ACFL2Z_00900</name>
</gene>
<dbReference type="SUPFAM" id="SSF47413">
    <property type="entry name" value="lambda repressor-like DNA-binding domains"/>
    <property type="match status" value="1"/>
</dbReference>
<dbReference type="CDD" id="cd00093">
    <property type="entry name" value="HTH_XRE"/>
    <property type="match status" value="1"/>
</dbReference>
<name>A0ABV6YNI0_UNCEI</name>
<dbReference type="InterPro" id="IPR001387">
    <property type="entry name" value="Cro/C1-type_HTH"/>
</dbReference>
<dbReference type="PROSITE" id="PS50943">
    <property type="entry name" value="HTH_CROC1"/>
    <property type="match status" value="1"/>
</dbReference>
<protein>
    <submittedName>
        <fullName evidence="2">Helix-turn-helix transcriptional regulator</fullName>
    </submittedName>
</protein>
<keyword evidence="3" id="KW-1185">Reference proteome</keyword>
<dbReference type="Gene3D" id="1.10.260.40">
    <property type="entry name" value="lambda repressor-like DNA-binding domains"/>
    <property type="match status" value="1"/>
</dbReference>
<evidence type="ECO:0000259" key="1">
    <source>
        <dbReference type="PROSITE" id="PS50943"/>
    </source>
</evidence>
<reference evidence="2 3" key="1">
    <citation type="submission" date="2024-09" db="EMBL/GenBank/DDBJ databases">
        <authorList>
            <person name="D'Angelo T."/>
        </authorList>
    </citation>
    <scope>NUCLEOTIDE SEQUENCE [LARGE SCALE GENOMIC DNA]</scope>
    <source>
        <strain evidence="2">SAG AM-311-F02</strain>
    </source>
</reference>
<comment type="caution">
    <text evidence="2">The sequence shown here is derived from an EMBL/GenBank/DDBJ whole genome shotgun (WGS) entry which is preliminary data.</text>
</comment>
<proteinExistence type="predicted"/>
<evidence type="ECO:0000313" key="3">
    <source>
        <dbReference type="Proteomes" id="UP001594288"/>
    </source>
</evidence>
<dbReference type="Proteomes" id="UP001594288">
    <property type="component" value="Unassembled WGS sequence"/>
</dbReference>
<feature type="domain" description="HTH cro/C1-type" evidence="1">
    <location>
        <begin position="32"/>
        <end position="68"/>
    </location>
</feature>
<accession>A0ABV6YNI0</accession>
<sequence length="84" mass="10388">MWRNKPKESLDMLDNMLYHTIMKKEMDLIEQLEEYRLKNRMSQEKLARKLDVSFQTVNRWLNRLSKPSKIHEYHIKKLLEGNRK</sequence>
<dbReference type="EMBL" id="JBHPEI010000007">
    <property type="protein sequence ID" value="MFC1799459.1"/>
    <property type="molecule type" value="Genomic_DNA"/>
</dbReference>
<evidence type="ECO:0000313" key="2">
    <source>
        <dbReference type="EMBL" id="MFC1799459.1"/>
    </source>
</evidence>